<gene>
    <name evidence="1" type="ORF">KQX54_007456</name>
</gene>
<organism evidence="1 2">
    <name type="scientific">Cotesia glomerata</name>
    <name type="common">Lepidopteran parasitic wasp</name>
    <name type="synonym">Apanteles glomeratus</name>
    <dbReference type="NCBI Taxonomy" id="32391"/>
    <lineage>
        <taxon>Eukaryota</taxon>
        <taxon>Metazoa</taxon>
        <taxon>Ecdysozoa</taxon>
        <taxon>Arthropoda</taxon>
        <taxon>Hexapoda</taxon>
        <taxon>Insecta</taxon>
        <taxon>Pterygota</taxon>
        <taxon>Neoptera</taxon>
        <taxon>Endopterygota</taxon>
        <taxon>Hymenoptera</taxon>
        <taxon>Apocrita</taxon>
        <taxon>Ichneumonoidea</taxon>
        <taxon>Braconidae</taxon>
        <taxon>Microgastrinae</taxon>
        <taxon>Cotesia</taxon>
    </lineage>
</organism>
<dbReference type="AlphaFoldDB" id="A0AAV7HDB6"/>
<name>A0AAV7HDB6_COTGL</name>
<reference evidence="1 2" key="1">
    <citation type="journal article" date="2021" name="J. Hered.">
        <title>A chromosome-level genome assembly of the parasitoid wasp, Cotesia glomerata (Hymenoptera: Braconidae).</title>
        <authorList>
            <person name="Pinto B.J."/>
            <person name="Weis J.J."/>
            <person name="Gamble T."/>
            <person name="Ode P.J."/>
            <person name="Paul R."/>
            <person name="Zaspel J.M."/>
        </authorList>
    </citation>
    <scope>NUCLEOTIDE SEQUENCE [LARGE SCALE GENOMIC DNA]</scope>
    <source>
        <strain evidence="1">CgM1</strain>
    </source>
</reference>
<evidence type="ECO:0000313" key="1">
    <source>
        <dbReference type="EMBL" id="KAH0534733.1"/>
    </source>
</evidence>
<keyword evidence="2" id="KW-1185">Reference proteome</keyword>
<proteinExistence type="predicted"/>
<sequence>MDGQKSIIDHVTDFTIRQDLEDDDDCLVLMTSYNDEFFGENDSKDLIIFDKMHRQKSIIDHMTDFTIRKDLEDDDDCLVLTTSSDDEFFGENDNKDKCFNDESNGVDENNDTEEKTFLAPLPVSFDRNDDSLIFNKPWIMTCEFGSCRERLLTKTHARRHLMWHFSKILTCTKCKRKPMFKRILCQHIDKDDLLSLFGAKYFINKCDVDIFIYGKEDYIVLDVYVDDELKQITDKNNNNIDETFSMSPPSVKI</sequence>
<accession>A0AAV7HDB6</accession>
<comment type="caution">
    <text evidence="1">The sequence shown here is derived from an EMBL/GenBank/DDBJ whole genome shotgun (WGS) entry which is preliminary data.</text>
</comment>
<evidence type="ECO:0000313" key="2">
    <source>
        <dbReference type="Proteomes" id="UP000826195"/>
    </source>
</evidence>
<dbReference type="EMBL" id="JAHXZJ010002982">
    <property type="protein sequence ID" value="KAH0534733.1"/>
    <property type="molecule type" value="Genomic_DNA"/>
</dbReference>
<evidence type="ECO:0008006" key="3">
    <source>
        <dbReference type="Google" id="ProtNLM"/>
    </source>
</evidence>
<protein>
    <recommendedName>
        <fullName evidence="3">C2H2-type domain-containing protein</fullName>
    </recommendedName>
</protein>
<dbReference type="Proteomes" id="UP000826195">
    <property type="component" value="Unassembled WGS sequence"/>
</dbReference>